<dbReference type="EnsemblPlants" id="Zm00001eb345500_T001">
    <property type="protein sequence ID" value="Zm00001eb345500_P001"/>
    <property type="gene ID" value="Zm00001eb345500"/>
</dbReference>
<organism evidence="1 2">
    <name type="scientific">Zea mays</name>
    <name type="common">Maize</name>
    <dbReference type="NCBI Taxonomy" id="4577"/>
    <lineage>
        <taxon>Eukaryota</taxon>
        <taxon>Viridiplantae</taxon>
        <taxon>Streptophyta</taxon>
        <taxon>Embryophyta</taxon>
        <taxon>Tracheophyta</taxon>
        <taxon>Spermatophyta</taxon>
        <taxon>Magnoliopsida</taxon>
        <taxon>Liliopsida</taxon>
        <taxon>Poales</taxon>
        <taxon>Poaceae</taxon>
        <taxon>PACMAD clade</taxon>
        <taxon>Panicoideae</taxon>
        <taxon>Andropogonodae</taxon>
        <taxon>Andropogoneae</taxon>
        <taxon>Tripsacinae</taxon>
        <taxon>Zea</taxon>
    </lineage>
</organism>
<dbReference type="AlphaFoldDB" id="A0A804QQB6"/>
<evidence type="ECO:0000313" key="1">
    <source>
        <dbReference type="EnsemblPlants" id="Zm00001eb345500_P001"/>
    </source>
</evidence>
<name>A0A804QQB6_MAIZE</name>
<reference evidence="2" key="1">
    <citation type="journal article" date="2009" name="Science">
        <title>The B73 maize genome: complexity, diversity, and dynamics.</title>
        <authorList>
            <person name="Schnable P.S."/>
            <person name="Ware D."/>
            <person name="Fulton R.S."/>
            <person name="Stein J.C."/>
            <person name="Wei F."/>
            <person name="Pasternak S."/>
            <person name="Liang C."/>
            <person name="Zhang J."/>
            <person name="Fulton L."/>
            <person name="Graves T.A."/>
            <person name="Minx P."/>
            <person name="Reily A.D."/>
            <person name="Courtney L."/>
            <person name="Kruchowski S.S."/>
            <person name="Tomlinson C."/>
            <person name="Strong C."/>
            <person name="Delehaunty K."/>
            <person name="Fronick C."/>
            <person name="Courtney B."/>
            <person name="Rock S.M."/>
            <person name="Belter E."/>
            <person name="Du F."/>
            <person name="Kim K."/>
            <person name="Abbott R.M."/>
            <person name="Cotton M."/>
            <person name="Levy A."/>
            <person name="Marchetto P."/>
            <person name="Ochoa K."/>
            <person name="Jackson S.M."/>
            <person name="Gillam B."/>
            <person name="Chen W."/>
            <person name="Yan L."/>
            <person name="Higginbotham J."/>
            <person name="Cardenas M."/>
            <person name="Waligorski J."/>
            <person name="Applebaum E."/>
            <person name="Phelps L."/>
            <person name="Falcone J."/>
            <person name="Kanchi K."/>
            <person name="Thane T."/>
            <person name="Scimone A."/>
            <person name="Thane N."/>
            <person name="Henke J."/>
            <person name="Wang T."/>
            <person name="Ruppert J."/>
            <person name="Shah N."/>
            <person name="Rotter K."/>
            <person name="Hodges J."/>
            <person name="Ingenthron E."/>
            <person name="Cordes M."/>
            <person name="Kohlberg S."/>
            <person name="Sgro J."/>
            <person name="Delgado B."/>
            <person name="Mead K."/>
            <person name="Chinwalla A."/>
            <person name="Leonard S."/>
            <person name="Crouse K."/>
            <person name="Collura K."/>
            <person name="Kudrna D."/>
            <person name="Currie J."/>
            <person name="He R."/>
            <person name="Angelova A."/>
            <person name="Rajasekar S."/>
            <person name="Mueller T."/>
            <person name="Lomeli R."/>
            <person name="Scara G."/>
            <person name="Ko A."/>
            <person name="Delaney K."/>
            <person name="Wissotski M."/>
            <person name="Lopez G."/>
            <person name="Campos D."/>
            <person name="Braidotti M."/>
            <person name="Ashley E."/>
            <person name="Golser W."/>
            <person name="Kim H."/>
            <person name="Lee S."/>
            <person name="Lin J."/>
            <person name="Dujmic Z."/>
            <person name="Kim W."/>
            <person name="Talag J."/>
            <person name="Zuccolo A."/>
            <person name="Fan C."/>
            <person name="Sebastian A."/>
            <person name="Kramer M."/>
            <person name="Spiegel L."/>
            <person name="Nascimento L."/>
            <person name="Zutavern T."/>
            <person name="Miller B."/>
            <person name="Ambroise C."/>
            <person name="Muller S."/>
            <person name="Spooner W."/>
            <person name="Narechania A."/>
            <person name="Ren L."/>
            <person name="Wei S."/>
            <person name="Kumari S."/>
            <person name="Faga B."/>
            <person name="Levy M.J."/>
            <person name="McMahan L."/>
            <person name="Van Buren P."/>
            <person name="Vaughn M.W."/>
            <person name="Ying K."/>
            <person name="Yeh C.-T."/>
            <person name="Emrich S.J."/>
            <person name="Jia Y."/>
            <person name="Kalyanaraman A."/>
            <person name="Hsia A.-P."/>
            <person name="Barbazuk W.B."/>
            <person name="Baucom R.S."/>
            <person name="Brutnell T.P."/>
            <person name="Carpita N.C."/>
            <person name="Chaparro C."/>
            <person name="Chia J.-M."/>
            <person name="Deragon J.-M."/>
            <person name="Estill J.C."/>
            <person name="Fu Y."/>
            <person name="Jeddeloh J.A."/>
            <person name="Han Y."/>
            <person name="Lee H."/>
            <person name="Li P."/>
            <person name="Lisch D.R."/>
            <person name="Liu S."/>
            <person name="Liu Z."/>
            <person name="Nagel D.H."/>
            <person name="McCann M.C."/>
            <person name="SanMiguel P."/>
            <person name="Myers A.M."/>
            <person name="Nettleton D."/>
            <person name="Nguyen J."/>
            <person name="Penning B.W."/>
            <person name="Ponnala L."/>
            <person name="Schneider K.L."/>
            <person name="Schwartz D.C."/>
            <person name="Sharma A."/>
            <person name="Soderlund C."/>
            <person name="Springer N.M."/>
            <person name="Sun Q."/>
            <person name="Wang H."/>
            <person name="Waterman M."/>
            <person name="Westerman R."/>
            <person name="Wolfgruber T.K."/>
            <person name="Yang L."/>
            <person name="Yu Y."/>
            <person name="Zhang L."/>
            <person name="Zhou S."/>
            <person name="Zhu Q."/>
            <person name="Bennetzen J.L."/>
            <person name="Dawe R.K."/>
            <person name="Jiang J."/>
            <person name="Jiang N."/>
            <person name="Presting G.G."/>
            <person name="Wessler S.R."/>
            <person name="Aluru S."/>
            <person name="Martienssen R.A."/>
            <person name="Clifton S.W."/>
            <person name="McCombie W.R."/>
            <person name="Wing R.A."/>
            <person name="Wilson R.K."/>
        </authorList>
    </citation>
    <scope>NUCLEOTIDE SEQUENCE [LARGE SCALE GENOMIC DNA]</scope>
    <source>
        <strain evidence="2">cv. B73</strain>
    </source>
</reference>
<sequence>MDRSEIGIWRAVAGDQAGEERRSGALLLLQHGSFRARSGLAVWPAYSAPRASRRHLPSPFASSIGVVATESLSLLPSSDFWDHQMNLLDGVEPPR</sequence>
<accession>A0A804QQB6</accession>
<reference evidence="1" key="2">
    <citation type="submission" date="2019-07" db="EMBL/GenBank/DDBJ databases">
        <authorList>
            <person name="Seetharam A."/>
            <person name="Woodhouse M."/>
            <person name="Cannon E."/>
        </authorList>
    </citation>
    <scope>NUCLEOTIDE SEQUENCE [LARGE SCALE GENOMIC DNA]</scope>
    <source>
        <strain evidence="1">cv. B73</strain>
    </source>
</reference>
<evidence type="ECO:0000313" key="2">
    <source>
        <dbReference type="Proteomes" id="UP000007305"/>
    </source>
</evidence>
<proteinExistence type="predicted"/>
<dbReference type="InParanoid" id="A0A804QQB6"/>
<dbReference type="Proteomes" id="UP000007305">
    <property type="component" value="Chromosome 8"/>
</dbReference>
<dbReference type="Gramene" id="Zm00001eb345500_T001">
    <property type="protein sequence ID" value="Zm00001eb345500_P001"/>
    <property type="gene ID" value="Zm00001eb345500"/>
</dbReference>
<reference evidence="1" key="3">
    <citation type="submission" date="2021-05" db="UniProtKB">
        <authorList>
            <consortium name="EnsemblPlants"/>
        </authorList>
    </citation>
    <scope>IDENTIFICATION</scope>
    <source>
        <strain evidence="1">cv. B73</strain>
    </source>
</reference>
<keyword evidence="2" id="KW-1185">Reference proteome</keyword>
<protein>
    <submittedName>
        <fullName evidence="1">Uncharacterized protein</fullName>
    </submittedName>
</protein>